<feature type="region of interest" description="Disordered" evidence="1">
    <location>
        <begin position="143"/>
        <end position="162"/>
    </location>
</feature>
<evidence type="ECO:0000313" key="2">
    <source>
        <dbReference type="EMBL" id="PYH90084.1"/>
    </source>
</evidence>
<feature type="compositionally biased region" description="Polar residues" evidence="1">
    <location>
        <begin position="56"/>
        <end position="67"/>
    </location>
</feature>
<dbReference type="VEuPathDB" id="FungiDB:BO71DRAFT_402525"/>
<evidence type="ECO:0000313" key="3">
    <source>
        <dbReference type="Proteomes" id="UP000247810"/>
    </source>
</evidence>
<keyword evidence="3" id="KW-1185">Reference proteome</keyword>
<dbReference type="AlphaFoldDB" id="A0A319CYG6"/>
<evidence type="ECO:0000256" key="1">
    <source>
        <dbReference type="SAM" id="MobiDB-lite"/>
    </source>
</evidence>
<feature type="compositionally biased region" description="Basic and acidic residues" evidence="1">
    <location>
        <begin position="44"/>
        <end position="54"/>
    </location>
</feature>
<reference evidence="2 3" key="1">
    <citation type="submission" date="2018-02" db="EMBL/GenBank/DDBJ databases">
        <title>The genomes of Aspergillus section Nigri reveals drivers in fungal speciation.</title>
        <authorList>
            <consortium name="DOE Joint Genome Institute"/>
            <person name="Vesth T.C."/>
            <person name="Nybo J."/>
            <person name="Theobald S."/>
            <person name="Brandl J."/>
            <person name="Frisvad J.C."/>
            <person name="Nielsen K.F."/>
            <person name="Lyhne E.K."/>
            <person name="Kogle M.E."/>
            <person name="Kuo A."/>
            <person name="Riley R."/>
            <person name="Clum A."/>
            <person name="Nolan M."/>
            <person name="Lipzen A."/>
            <person name="Salamov A."/>
            <person name="Henrissat B."/>
            <person name="Wiebenga A."/>
            <person name="De vries R.P."/>
            <person name="Grigoriev I.V."/>
            <person name="Mortensen U.H."/>
            <person name="Andersen M.R."/>
            <person name="Baker S.E."/>
        </authorList>
    </citation>
    <scope>NUCLEOTIDE SEQUENCE [LARGE SCALE GENOMIC DNA]</scope>
    <source>
        <strain evidence="2 3">CBS 707.79</strain>
    </source>
</reference>
<accession>A0A319CYG6</accession>
<dbReference type="EMBL" id="KZ825998">
    <property type="protein sequence ID" value="PYH90084.1"/>
    <property type="molecule type" value="Genomic_DNA"/>
</dbReference>
<feature type="compositionally biased region" description="Basic and acidic residues" evidence="1">
    <location>
        <begin position="68"/>
        <end position="84"/>
    </location>
</feature>
<organism evidence="2 3">
    <name type="scientific">Aspergillus ellipticus CBS 707.79</name>
    <dbReference type="NCBI Taxonomy" id="1448320"/>
    <lineage>
        <taxon>Eukaryota</taxon>
        <taxon>Fungi</taxon>
        <taxon>Dikarya</taxon>
        <taxon>Ascomycota</taxon>
        <taxon>Pezizomycotina</taxon>
        <taxon>Eurotiomycetes</taxon>
        <taxon>Eurotiomycetidae</taxon>
        <taxon>Eurotiales</taxon>
        <taxon>Aspergillaceae</taxon>
        <taxon>Aspergillus</taxon>
        <taxon>Aspergillus subgen. Circumdati</taxon>
    </lineage>
</organism>
<feature type="region of interest" description="Disordered" evidence="1">
    <location>
        <begin position="33"/>
        <end position="110"/>
    </location>
</feature>
<name>A0A319CYG6_9EURO</name>
<dbReference type="Proteomes" id="UP000247810">
    <property type="component" value="Unassembled WGS sequence"/>
</dbReference>
<feature type="compositionally biased region" description="Low complexity" evidence="1">
    <location>
        <begin position="89"/>
        <end position="108"/>
    </location>
</feature>
<gene>
    <name evidence="2" type="ORF">BO71DRAFT_402525</name>
</gene>
<protein>
    <submittedName>
        <fullName evidence="2">Uncharacterized protein</fullName>
    </submittedName>
</protein>
<sequence length="162" mass="16581">MVSITPDLTISHPGMASDAQGCYAYCLVLEDPGREPDNQVQPNEGERSTEDGKQKATPSRVLNQGERTTGRRPIDFLHGKRPTDGKSVGAEAGAAAAGAAAAAAAGAATGKDMGEAKGKIRNKGIAVLGGIVKGRGVRIRLVQRGRGAEGKSTEATDASADE</sequence>
<proteinExistence type="predicted"/>